<organism evidence="2 3">
    <name type="scientific">Maribacter aurantiacus</name>
    <dbReference type="NCBI Taxonomy" id="1882343"/>
    <lineage>
        <taxon>Bacteria</taxon>
        <taxon>Pseudomonadati</taxon>
        <taxon>Bacteroidota</taxon>
        <taxon>Flavobacteriia</taxon>
        <taxon>Flavobacteriales</taxon>
        <taxon>Flavobacteriaceae</taxon>
        <taxon>Maribacter</taxon>
    </lineage>
</organism>
<dbReference type="RefSeq" id="WP_138257168.1">
    <property type="nucleotide sequence ID" value="NZ_VBUK01000001.1"/>
</dbReference>
<protein>
    <submittedName>
        <fullName evidence="2">Uncharacterized protein</fullName>
    </submittedName>
</protein>
<dbReference type="AlphaFoldDB" id="A0A5R8MBX2"/>
<gene>
    <name evidence="2" type="ORF">FEK29_04460</name>
</gene>
<name>A0A5R8MBX2_9FLAO</name>
<dbReference type="Proteomes" id="UP000308382">
    <property type="component" value="Unassembled WGS sequence"/>
</dbReference>
<evidence type="ECO:0000313" key="3">
    <source>
        <dbReference type="Proteomes" id="UP000308382"/>
    </source>
</evidence>
<keyword evidence="1" id="KW-1133">Transmembrane helix</keyword>
<keyword evidence="3" id="KW-1185">Reference proteome</keyword>
<dbReference type="EMBL" id="VBUK01000001">
    <property type="protein sequence ID" value="TLF47025.1"/>
    <property type="molecule type" value="Genomic_DNA"/>
</dbReference>
<proteinExistence type="predicted"/>
<feature type="transmembrane region" description="Helical" evidence="1">
    <location>
        <begin position="95"/>
        <end position="114"/>
    </location>
</feature>
<accession>A0A5R8MBX2</accession>
<feature type="transmembrane region" description="Helical" evidence="1">
    <location>
        <begin position="65"/>
        <end position="83"/>
    </location>
</feature>
<keyword evidence="1" id="KW-0812">Transmembrane</keyword>
<reference evidence="2 3" key="1">
    <citation type="journal article" date="2017" name="Int. J. Syst. Evol. Microbiol.">
        <title>Maripseudobacter aurantiacus gen. nov., sp. nov., a novel member of the family Flavobacteriaceae isolated from a sedimentation basin.</title>
        <authorList>
            <person name="Chen C."/>
            <person name="Su Y."/>
            <person name="Tao T."/>
            <person name="Fu G."/>
            <person name="Zhang C."/>
            <person name="Sun C."/>
            <person name="Zhang X."/>
            <person name="Wu M."/>
        </authorList>
    </citation>
    <scope>NUCLEOTIDE SEQUENCE [LARGE SCALE GENOMIC DNA]</scope>
    <source>
        <strain evidence="3">CDA4</strain>
    </source>
</reference>
<evidence type="ECO:0000256" key="1">
    <source>
        <dbReference type="SAM" id="Phobius"/>
    </source>
</evidence>
<dbReference type="OrthoDB" id="1179764at2"/>
<evidence type="ECO:0000313" key="2">
    <source>
        <dbReference type="EMBL" id="TLF47025.1"/>
    </source>
</evidence>
<sequence>MRLKKATLCKRLLGMVGIILISTLPYFHDVITGAQGIRYGVPIIGAEKLFTGPDGLVMGFSSYRVFLYTLCIHLFAHIGYVGWMMDAKGKYYRIALLVPVILSGYTTALILLNAKETSFNETSTKLFLTLGISLGVLIYYILDNRKKIQEHAQT</sequence>
<feature type="transmembrane region" description="Helical" evidence="1">
    <location>
        <begin position="12"/>
        <end position="28"/>
    </location>
</feature>
<keyword evidence="1" id="KW-0472">Membrane</keyword>
<feature type="transmembrane region" description="Helical" evidence="1">
    <location>
        <begin position="126"/>
        <end position="142"/>
    </location>
</feature>
<comment type="caution">
    <text evidence="2">The sequence shown here is derived from an EMBL/GenBank/DDBJ whole genome shotgun (WGS) entry which is preliminary data.</text>
</comment>